<dbReference type="AlphaFoldDB" id="A0A4C1X8V3"/>
<dbReference type="EMBL" id="BGZK01000742">
    <property type="protein sequence ID" value="GBP58685.1"/>
    <property type="molecule type" value="Genomic_DNA"/>
</dbReference>
<accession>A0A4C1X8V3</accession>
<comment type="caution">
    <text evidence="1">The sequence shown here is derived from an EMBL/GenBank/DDBJ whole genome shotgun (WGS) entry which is preliminary data.</text>
</comment>
<proteinExistence type="predicted"/>
<name>A0A4C1X8V3_EUMVA</name>
<dbReference type="Proteomes" id="UP000299102">
    <property type="component" value="Unassembled WGS sequence"/>
</dbReference>
<evidence type="ECO:0000313" key="1">
    <source>
        <dbReference type="EMBL" id="GBP58685.1"/>
    </source>
</evidence>
<organism evidence="1 2">
    <name type="scientific">Eumeta variegata</name>
    <name type="common">Bagworm moth</name>
    <name type="synonym">Eumeta japonica</name>
    <dbReference type="NCBI Taxonomy" id="151549"/>
    <lineage>
        <taxon>Eukaryota</taxon>
        <taxon>Metazoa</taxon>
        <taxon>Ecdysozoa</taxon>
        <taxon>Arthropoda</taxon>
        <taxon>Hexapoda</taxon>
        <taxon>Insecta</taxon>
        <taxon>Pterygota</taxon>
        <taxon>Neoptera</taxon>
        <taxon>Endopterygota</taxon>
        <taxon>Lepidoptera</taxon>
        <taxon>Glossata</taxon>
        <taxon>Ditrysia</taxon>
        <taxon>Tineoidea</taxon>
        <taxon>Psychidae</taxon>
        <taxon>Oiketicinae</taxon>
        <taxon>Eumeta</taxon>
    </lineage>
</organism>
<reference evidence="1 2" key="1">
    <citation type="journal article" date="2019" name="Commun. Biol.">
        <title>The bagworm genome reveals a unique fibroin gene that provides high tensile strength.</title>
        <authorList>
            <person name="Kono N."/>
            <person name="Nakamura H."/>
            <person name="Ohtoshi R."/>
            <person name="Tomita M."/>
            <person name="Numata K."/>
            <person name="Arakawa K."/>
        </authorList>
    </citation>
    <scope>NUCLEOTIDE SEQUENCE [LARGE SCALE GENOMIC DNA]</scope>
</reference>
<protein>
    <submittedName>
        <fullName evidence="1">Uncharacterized protein</fullName>
    </submittedName>
</protein>
<sequence>MFCYQYNISPRCGKWRSIRRVRRESLEVVSTSFVYVYRCYCYRPAHNCQTQRFSKCRMLDIKDTLDIEHATSTFGRTLLNTDPILGLVLGGVLPKIGQGTKQNILVDKFKSSLF</sequence>
<evidence type="ECO:0000313" key="2">
    <source>
        <dbReference type="Proteomes" id="UP000299102"/>
    </source>
</evidence>
<gene>
    <name evidence="1" type="ORF">EVAR_97088_1</name>
</gene>
<keyword evidence="2" id="KW-1185">Reference proteome</keyword>